<dbReference type="Pfam" id="PF17196">
    <property type="entry name" value="DUF5133"/>
    <property type="match status" value="1"/>
</dbReference>
<evidence type="ECO:0000256" key="1">
    <source>
        <dbReference type="SAM" id="MobiDB-lite"/>
    </source>
</evidence>
<proteinExistence type="predicted"/>
<organism evidence="2 3">
    <name type="scientific">Streptomyces peucetius</name>
    <dbReference type="NCBI Taxonomy" id="1950"/>
    <lineage>
        <taxon>Bacteria</taxon>
        <taxon>Bacillati</taxon>
        <taxon>Actinomycetota</taxon>
        <taxon>Actinomycetes</taxon>
        <taxon>Kitasatosporales</taxon>
        <taxon>Streptomycetaceae</taxon>
        <taxon>Streptomyces</taxon>
    </lineage>
</organism>
<dbReference type="Proteomes" id="UP001163878">
    <property type="component" value="Chromosome"/>
</dbReference>
<dbReference type="RefSeq" id="WP_264250397.1">
    <property type="nucleotide sequence ID" value="NZ_CP107567.1"/>
</dbReference>
<keyword evidence="3" id="KW-1185">Reference proteome</keyword>
<feature type="region of interest" description="Disordered" evidence="1">
    <location>
        <begin position="65"/>
        <end position="85"/>
    </location>
</feature>
<name>A0ABY6IIN3_STRPE</name>
<dbReference type="InterPro" id="IPR033457">
    <property type="entry name" value="DUF5133"/>
</dbReference>
<evidence type="ECO:0000313" key="3">
    <source>
        <dbReference type="Proteomes" id="UP001163878"/>
    </source>
</evidence>
<accession>A0ABY6IIN3</accession>
<sequence>MPHPAILRNVVEEYRELVALHEAECSSRIDTQLLDAACALCAATGARTIEAALAAARQELEAADVAAAPAHPAATRRPAPLRRSA</sequence>
<dbReference type="EMBL" id="CP107567">
    <property type="protein sequence ID" value="UYQ66756.1"/>
    <property type="molecule type" value="Genomic_DNA"/>
</dbReference>
<reference evidence="2" key="1">
    <citation type="submission" date="2022-10" db="EMBL/GenBank/DDBJ databases">
        <title>Cytochrome P450 Catalyzes Benzene Ring Formation in the Biosynthesis of Trialkyl-Substituted Aromatic Polyketides.</title>
        <authorList>
            <person name="Zhao E."/>
            <person name="Ge H."/>
        </authorList>
    </citation>
    <scope>NUCLEOTIDE SEQUENCE</scope>
    <source>
        <strain evidence="2">NA0869</strain>
    </source>
</reference>
<evidence type="ECO:0000313" key="2">
    <source>
        <dbReference type="EMBL" id="UYQ66756.1"/>
    </source>
</evidence>
<gene>
    <name evidence="2" type="ORF">OGH68_32455</name>
</gene>
<protein>
    <submittedName>
        <fullName evidence="2">DUF5133 domain-containing protein</fullName>
    </submittedName>
</protein>